<evidence type="ECO:0000313" key="1">
    <source>
        <dbReference type="EMBL" id="CAG8819386.1"/>
    </source>
</evidence>
<sequence length="236" mass="28009">SYRSYIIVDLQFSVVQKITIFNAFCVDLHRMENYYNHKQAFIESQIRLLEQVFLKPSETWLSKVTESPAEERIPLAVVDTVLINQNIRKHHVQIFNRQSMRQILEQLQFIYEQKCKDALEGHIRVEKKDYNNIKWTESFPEEWPQLGNLEYDQEELDKFNLRDALLPLNKSTIQQNLVAKNAPGETRAGFYTLQRKSEFLKKKLDENLTSESQDDKNSQNFRNTLDVVKDMFKTVE</sequence>
<proteinExistence type="predicted"/>
<comment type="caution">
    <text evidence="1">The sequence shown here is derived from an EMBL/GenBank/DDBJ whole genome shotgun (WGS) entry which is preliminary data.</text>
</comment>
<gene>
    <name evidence="1" type="ORF">GMARGA_LOCUS27293</name>
</gene>
<dbReference type="Proteomes" id="UP000789901">
    <property type="component" value="Unassembled WGS sequence"/>
</dbReference>
<evidence type="ECO:0000313" key="2">
    <source>
        <dbReference type="Proteomes" id="UP000789901"/>
    </source>
</evidence>
<dbReference type="Pfam" id="PF13093">
    <property type="entry name" value="FTA4"/>
    <property type="match status" value="1"/>
</dbReference>
<protein>
    <submittedName>
        <fullName evidence="1">13175_t:CDS:1</fullName>
    </submittedName>
</protein>
<feature type="non-terminal residue" evidence="1">
    <location>
        <position position="1"/>
    </location>
</feature>
<organism evidence="1 2">
    <name type="scientific">Gigaspora margarita</name>
    <dbReference type="NCBI Taxonomy" id="4874"/>
    <lineage>
        <taxon>Eukaryota</taxon>
        <taxon>Fungi</taxon>
        <taxon>Fungi incertae sedis</taxon>
        <taxon>Mucoromycota</taxon>
        <taxon>Glomeromycotina</taxon>
        <taxon>Glomeromycetes</taxon>
        <taxon>Diversisporales</taxon>
        <taxon>Gigasporaceae</taxon>
        <taxon>Gigaspora</taxon>
    </lineage>
</organism>
<dbReference type="InterPro" id="IPR025207">
    <property type="entry name" value="Sim4_Fta4"/>
</dbReference>
<reference evidence="1 2" key="1">
    <citation type="submission" date="2021-06" db="EMBL/GenBank/DDBJ databases">
        <authorList>
            <person name="Kallberg Y."/>
            <person name="Tangrot J."/>
            <person name="Rosling A."/>
        </authorList>
    </citation>
    <scope>NUCLEOTIDE SEQUENCE [LARGE SCALE GENOMIC DNA]</scope>
    <source>
        <strain evidence="1 2">120-4 pot B 10/14</strain>
    </source>
</reference>
<name>A0ABN7W6P7_GIGMA</name>
<dbReference type="EMBL" id="CAJVQB010033181">
    <property type="protein sequence ID" value="CAG8819386.1"/>
    <property type="molecule type" value="Genomic_DNA"/>
</dbReference>
<accession>A0ABN7W6P7</accession>
<keyword evidence="2" id="KW-1185">Reference proteome</keyword>